<evidence type="ECO:0000313" key="3">
    <source>
        <dbReference type="Proteomes" id="UP000230750"/>
    </source>
</evidence>
<dbReference type="SMART" id="SM00225">
    <property type="entry name" value="BTB"/>
    <property type="match status" value="1"/>
</dbReference>
<dbReference type="OrthoDB" id="2359033at2759"/>
<dbReference type="InterPro" id="IPR051481">
    <property type="entry name" value="BTB-POZ/Galectin-3-binding"/>
</dbReference>
<feature type="domain" description="BTB" evidence="1">
    <location>
        <begin position="106"/>
        <end position="184"/>
    </location>
</feature>
<proteinExistence type="predicted"/>
<sequence length="246" mass="28617">MSIDIDEALLMYVSYDYDHDSDGDGNSYGYGDSDDEYHYLPREEESKEKAKFISTYENGFNIDGNIQTKEELQKMVIEHKRSTLTKRNTEELTAGFAALFNDRSSTDIILSVNGTPYHTHRFILGLWSPVFSRMLEDSERFAPSMTKDEESDCDMIALNESEEDAHVFNEFLKFLYTEQATINIEDIWHMVSLANKYNILELLKSCSDFLIQFVHTMALDEELMEILKAAQFWECITYRVVFGKLF</sequence>
<gene>
    <name evidence="2" type="ORF">BSL78_13935</name>
</gene>
<accession>A0A2G8KMM0</accession>
<dbReference type="AlphaFoldDB" id="A0A2G8KMM0"/>
<dbReference type="PANTHER" id="PTHR24410:SF23">
    <property type="entry name" value="BTB DOMAIN-CONTAINING PROTEIN-RELATED"/>
    <property type="match status" value="1"/>
</dbReference>
<evidence type="ECO:0000313" key="2">
    <source>
        <dbReference type="EMBL" id="PIK49205.1"/>
    </source>
</evidence>
<dbReference type="EMBL" id="MRZV01000476">
    <property type="protein sequence ID" value="PIK49205.1"/>
    <property type="molecule type" value="Genomic_DNA"/>
</dbReference>
<dbReference type="Gene3D" id="3.30.710.10">
    <property type="entry name" value="Potassium Channel Kv1.1, Chain A"/>
    <property type="match status" value="1"/>
</dbReference>
<dbReference type="InterPro" id="IPR011333">
    <property type="entry name" value="SKP1/BTB/POZ_sf"/>
</dbReference>
<dbReference type="InterPro" id="IPR000210">
    <property type="entry name" value="BTB/POZ_dom"/>
</dbReference>
<dbReference type="Proteomes" id="UP000230750">
    <property type="component" value="Unassembled WGS sequence"/>
</dbReference>
<dbReference type="STRING" id="307972.A0A2G8KMM0"/>
<reference evidence="2 3" key="1">
    <citation type="journal article" date="2017" name="PLoS Biol.">
        <title>The sea cucumber genome provides insights into morphological evolution and visceral regeneration.</title>
        <authorList>
            <person name="Zhang X."/>
            <person name="Sun L."/>
            <person name="Yuan J."/>
            <person name="Sun Y."/>
            <person name="Gao Y."/>
            <person name="Zhang L."/>
            <person name="Li S."/>
            <person name="Dai H."/>
            <person name="Hamel J.F."/>
            <person name="Liu C."/>
            <person name="Yu Y."/>
            <person name="Liu S."/>
            <person name="Lin W."/>
            <person name="Guo K."/>
            <person name="Jin S."/>
            <person name="Xu P."/>
            <person name="Storey K.B."/>
            <person name="Huan P."/>
            <person name="Zhang T."/>
            <person name="Zhou Y."/>
            <person name="Zhang J."/>
            <person name="Lin C."/>
            <person name="Li X."/>
            <person name="Xing L."/>
            <person name="Huo D."/>
            <person name="Sun M."/>
            <person name="Wang L."/>
            <person name="Mercier A."/>
            <person name="Li F."/>
            <person name="Yang H."/>
            <person name="Xiang J."/>
        </authorList>
    </citation>
    <scope>NUCLEOTIDE SEQUENCE [LARGE SCALE GENOMIC DNA]</scope>
    <source>
        <strain evidence="2">Shaxun</strain>
        <tissue evidence="2">Muscle</tissue>
    </source>
</reference>
<name>A0A2G8KMM0_STIJA</name>
<dbReference type="PROSITE" id="PS50097">
    <property type="entry name" value="BTB"/>
    <property type="match status" value="1"/>
</dbReference>
<evidence type="ECO:0000259" key="1">
    <source>
        <dbReference type="PROSITE" id="PS50097"/>
    </source>
</evidence>
<dbReference type="SUPFAM" id="SSF54695">
    <property type="entry name" value="POZ domain"/>
    <property type="match status" value="1"/>
</dbReference>
<protein>
    <submittedName>
        <fullName evidence="2">Putative BTB/POZ domain-containing protein 17 isoform X1</fullName>
    </submittedName>
</protein>
<organism evidence="2 3">
    <name type="scientific">Stichopus japonicus</name>
    <name type="common">Sea cucumber</name>
    <dbReference type="NCBI Taxonomy" id="307972"/>
    <lineage>
        <taxon>Eukaryota</taxon>
        <taxon>Metazoa</taxon>
        <taxon>Echinodermata</taxon>
        <taxon>Eleutherozoa</taxon>
        <taxon>Echinozoa</taxon>
        <taxon>Holothuroidea</taxon>
        <taxon>Aspidochirotacea</taxon>
        <taxon>Aspidochirotida</taxon>
        <taxon>Stichopodidae</taxon>
        <taxon>Apostichopus</taxon>
    </lineage>
</organism>
<keyword evidence="3" id="KW-1185">Reference proteome</keyword>
<comment type="caution">
    <text evidence="2">The sequence shown here is derived from an EMBL/GenBank/DDBJ whole genome shotgun (WGS) entry which is preliminary data.</text>
</comment>
<dbReference type="PANTHER" id="PTHR24410">
    <property type="entry name" value="HL07962P-RELATED"/>
    <property type="match status" value="1"/>
</dbReference>
<dbReference type="Pfam" id="PF00651">
    <property type="entry name" value="BTB"/>
    <property type="match status" value="1"/>
</dbReference>